<dbReference type="InterPro" id="IPR003591">
    <property type="entry name" value="Leu-rich_rpt_typical-subtyp"/>
</dbReference>
<evidence type="ECO:0000256" key="1">
    <source>
        <dbReference type="ARBA" id="ARBA00022614"/>
    </source>
</evidence>
<dbReference type="InterPro" id="IPR013783">
    <property type="entry name" value="Ig-like_fold"/>
</dbReference>
<dbReference type="AlphaFoldDB" id="A0AAE3U7J6"/>
<feature type="domain" description="Ig-like" evidence="6">
    <location>
        <begin position="337"/>
        <end position="443"/>
    </location>
</feature>
<dbReference type="EMBL" id="JASJOS010000008">
    <property type="protein sequence ID" value="MDJ1482491.1"/>
    <property type="molecule type" value="Genomic_DNA"/>
</dbReference>
<dbReference type="NCBIfam" id="TIGR04183">
    <property type="entry name" value="Por_Secre_tail"/>
    <property type="match status" value="1"/>
</dbReference>
<dbReference type="InterPro" id="IPR001611">
    <property type="entry name" value="Leu-rich_rpt"/>
</dbReference>
<dbReference type="Gene3D" id="2.60.40.10">
    <property type="entry name" value="Immunoglobulins"/>
    <property type="match status" value="1"/>
</dbReference>
<accession>A0AAE3U7J6</accession>
<dbReference type="InterPro" id="IPR026444">
    <property type="entry name" value="Secre_tail"/>
</dbReference>
<dbReference type="InterPro" id="IPR025875">
    <property type="entry name" value="Leu-rich_rpt_4"/>
</dbReference>
<dbReference type="Pfam" id="PF18962">
    <property type="entry name" value="Por_Secre_tail"/>
    <property type="match status" value="1"/>
</dbReference>
<reference evidence="7" key="1">
    <citation type="submission" date="2023-05" db="EMBL/GenBank/DDBJ databases">
        <authorList>
            <person name="Zhang X."/>
        </authorList>
    </citation>
    <scope>NUCLEOTIDE SEQUENCE</scope>
    <source>
        <strain evidence="7">YF14B1</strain>
    </source>
</reference>
<dbReference type="InterPro" id="IPR032675">
    <property type="entry name" value="LRR_dom_sf"/>
</dbReference>
<protein>
    <submittedName>
        <fullName evidence="7">Leucine-rich repeat domain-containing protein</fullName>
    </submittedName>
</protein>
<dbReference type="PANTHER" id="PTHR46652:SF3">
    <property type="entry name" value="LEUCINE-RICH REPEAT-CONTAINING PROTEIN 9"/>
    <property type="match status" value="1"/>
</dbReference>
<organism evidence="7 8">
    <name type="scientific">Xanthocytophaga flava</name>
    <dbReference type="NCBI Taxonomy" id="3048013"/>
    <lineage>
        <taxon>Bacteria</taxon>
        <taxon>Pseudomonadati</taxon>
        <taxon>Bacteroidota</taxon>
        <taxon>Cytophagia</taxon>
        <taxon>Cytophagales</taxon>
        <taxon>Rhodocytophagaceae</taxon>
        <taxon>Xanthocytophaga</taxon>
    </lineage>
</organism>
<dbReference type="InterPro" id="IPR036179">
    <property type="entry name" value="Ig-like_dom_sf"/>
</dbReference>
<keyword evidence="3" id="KW-0677">Repeat</keyword>
<dbReference type="SUPFAM" id="SSF48726">
    <property type="entry name" value="Immunoglobulin"/>
    <property type="match status" value="1"/>
</dbReference>
<evidence type="ECO:0000256" key="4">
    <source>
        <dbReference type="ARBA" id="ARBA00023157"/>
    </source>
</evidence>
<gene>
    <name evidence="7" type="ORF">QNI16_18450</name>
</gene>
<evidence type="ECO:0000256" key="3">
    <source>
        <dbReference type="ARBA" id="ARBA00022737"/>
    </source>
</evidence>
<evidence type="ECO:0000313" key="8">
    <source>
        <dbReference type="Proteomes" id="UP001241110"/>
    </source>
</evidence>
<comment type="caution">
    <text evidence="7">The sequence shown here is derived from an EMBL/GenBank/DDBJ whole genome shotgun (WGS) entry which is preliminary data.</text>
</comment>
<feature type="chain" id="PRO_5042109937" evidence="5">
    <location>
        <begin position="39"/>
        <end position="963"/>
    </location>
</feature>
<keyword evidence="2 5" id="KW-0732">Signal</keyword>
<feature type="signal peptide" evidence="5">
    <location>
        <begin position="1"/>
        <end position="38"/>
    </location>
</feature>
<dbReference type="RefSeq" id="WP_313981699.1">
    <property type="nucleotide sequence ID" value="NZ_JASJOS010000008.1"/>
</dbReference>
<evidence type="ECO:0000256" key="2">
    <source>
        <dbReference type="ARBA" id="ARBA00022729"/>
    </source>
</evidence>
<evidence type="ECO:0000313" key="7">
    <source>
        <dbReference type="EMBL" id="MDJ1482491.1"/>
    </source>
</evidence>
<dbReference type="InterPro" id="IPR007110">
    <property type="entry name" value="Ig-like_dom"/>
</dbReference>
<keyword evidence="4" id="KW-1015">Disulfide bond</keyword>
<dbReference type="SMART" id="SM00369">
    <property type="entry name" value="LRR_TYP"/>
    <property type="match status" value="5"/>
</dbReference>
<dbReference type="SMART" id="SM00365">
    <property type="entry name" value="LRR_SD22"/>
    <property type="match status" value="4"/>
</dbReference>
<dbReference type="PROSITE" id="PS51450">
    <property type="entry name" value="LRR"/>
    <property type="match status" value="5"/>
</dbReference>
<dbReference type="Gene3D" id="3.80.10.10">
    <property type="entry name" value="Ribonuclease Inhibitor"/>
    <property type="match status" value="2"/>
</dbReference>
<dbReference type="InterPro" id="IPR050836">
    <property type="entry name" value="SDS22/Internalin_LRR"/>
</dbReference>
<proteinExistence type="predicted"/>
<dbReference type="PROSITE" id="PS50835">
    <property type="entry name" value="IG_LIKE"/>
    <property type="match status" value="1"/>
</dbReference>
<dbReference type="Pfam" id="PF12799">
    <property type="entry name" value="LRR_4"/>
    <property type="match status" value="1"/>
</dbReference>
<dbReference type="PANTHER" id="PTHR46652">
    <property type="entry name" value="LEUCINE-RICH REPEAT AND IQ DOMAIN-CONTAINING PROTEIN 1-RELATED"/>
    <property type="match status" value="1"/>
</dbReference>
<dbReference type="Proteomes" id="UP001241110">
    <property type="component" value="Unassembled WGS sequence"/>
</dbReference>
<dbReference type="SUPFAM" id="SSF52058">
    <property type="entry name" value="L domain-like"/>
    <property type="match status" value="1"/>
</dbReference>
<evidence type="ECO:0000256" key="5">
    <source>
        <dbReference type="SAM" id="SignalP"/>
    </source>
</evidence>
<evidence type="ECO:0000259" key="6">
    <source>
        <dbReference type="PROSITE" id="PS50835"/>
    </source>
</evidence>
<name>A0AAE3U7J6_9BACT</name>
<dbReference type="SMART" id="SM00364">
    <property type="entry name" value="LRR_BAC"/>
    <property type="match status" value="9"/>
</dbReference>
<sequence>MRDFYSTTSDMIRSLNRKIFAALCVMILFLASAQTVFAQTVPIPDANFRQYLRDRFPHTLTSSGELIVAEAATIDTIFCYNRQISNLAGIQYFTGLNFLGCGGNQLTSLPDLSPLTNLKSLDFSRNQFTVFPALSQNTALIEVNCSANQISSLPDLSSLPKLVFLRFGKNKFTSFPAFSLPVKSRLALIQCDSNQLTVLPDLSDFKNLVTLDVSYNQLTQLPSLAALTQLDVLQCHGNQLTSLPDLSHNLVLWGIDFSQNQFTEFPDISANTKLGFISCGSNQLDSLPDLTNYPDMQYLRLAHNKFTSLPDISHLNMEQLFVQGNQLTFDDLLTLVPTREKLLKKGNGNGNNRFYSYNQGEIGSAKTIKLKQGDAYTIDLDVDDTVSTSTYRWYKNAVLVATTQTNKLVFSSLTLANAGVYTAKVTNPAYPNDTLTSNHVTIEIESNGPWTPVIGGGENHLIVLPATLTSSIEGSPLSVGDYIGVFFTDNAGNKINGGMVKWTGANQVLNAWGTTATPKNGFTTGESFVLKVWRASDQKEIEVVATYTTTSPYTHTGSYAANGLSSIAALHTVAPCVQQVIALHKGWNLISLNVQPADTTMKTIFGSIQNILVKDAAGKILYAPQNGINNGIWNILEGYKVLVAQEEVLTLCGKKIDPQTPISIPYTTYPYFLPYFGNNPVSLTAALSSIENSVTFVQSNEYPVGSVNVVAYNYLPSHIINPPIDQIGTLKPGLAYKVSMNKAIPDFRYPSLAGMRTGASAAREKSTTHYDLPVTTTANNALLVLPTEILAKVLVAGDEVAVYTEEGTLAGAGQYTGENLIVTIWENEKMQANTPFNLKVWKQDRQQEVEVSTTYKKGNGTYASNSIQVASQVTLHTGDKVNSQLLTLYPNPTRESVQIRTLTEQTGPATVRIYTLMGTKVLEVQKNSLQESTLSVGQLAPGQYLCVIQTGDQQLRSKLIIVK</sequence>
<keyword evidence="1" id="KW-0433">Leucine-rich repeat</keyword>